<protein>
    <submittedName>
        <fullName evidence="2">MarR family transcriptional regulator</fullName>
    </submittedName>
</protein>
<dbReference type="EMBL" id="AP026800">
    <property type="protein sequence ID" value="BDR54767.1"/>
    <property type="molecule type" value="Genomic_DNA"/>
</dbReference>
<dbReference type="Gene3D" id="1.10.10.10">
    <property type="entry name" value="Winged helix-like DNA-binding domain superfamily/Winged helix DNA-binding domain"/>
    <property type="match status" value="1"/>
</dbReference>
<dbReference type="PANTHER" id="PTHR33164:SF43">
    <property type="entry name" value="HTH-TYPE TRANSCRIPTIONAL REPRESSOR YETL"/>
    <property type="match status" value="1"/>
</dbReference>
<proteinExistence type="predicted"/>
<dbReference type="InterPro" id="IPR000835">
    <property type="entry name" value="HTH_MarR-typ"/>
</dbReference>
<gene>
    <name evidence="2" type="ORF">KIMH_08780</name>
</gene>
<dbReference type="Proteomes" id="UP001321748">
    <property type="component" value="Chromosome"/>
</dbReference>
<dbReference type="PANTHER" id="PTHR33164">
    <property type="entry name" value="TRANSCRIPTIONAL REGULATOR, MARR FAMILY"/>
    <property type="match status" value="1"/>
</dbReference>
<sequence>MAKQQQYHWLSGYIASIYRQSKSEFKKQLALPGFKGTQSDVMMFLYDHKGLCQRQIAAQMGVDPSLLARDIKTLLEHKLVVSQINPNDKRANVIALSQQGEELAKRQIRAINTWWSHFFEQEPEVDPAAVLQTLAALNRHLKVQISANAQ</sequence>
<dbReference type="SUPFAM" id="SSF46785">
    <property type="entry name" value="Winged helix' DNA-binding domain"/>
    <property type="match status" value="1"/>
</dbReference>
<evidence type="ECO:0000259" key="1">
    <source>
        <dbReference type="PROSITE" id="PS50995"/>
    </source>
</evidence>
<reference evidence="2 3" key="1">
    <citation type="journal article" date="2023" name="Microbiol. Spectr.">
        <title>Symbiosis of Carpenter Bees with Uncharacterized Lactic Acid Bacteria Showing NAD Auxotrophy.</title>
        <authorList>
            <person name="Kawasaki S."/>
            <person name="Ozawa K."/>
            <person name="Mori T."/>
            <person name="Yamamoto A."/>
            <person name="Ito M."/>
            <person name="Ohkuma M."/>
            <person name="Sakamoto M."/>
            <person name="Matsutani M."/>
        </authorList>
    </citation>
    <scope>NUCLEOTIDE SEQUENCE [LARGE SCALE GENOMIC DNA]</scope>
    <source>
        <strain evidence="2 3">KimH</strain>
    </source>
</reference>
<feature type="domain" description="HTH marR-type" evidence="1">
    <location>
        <begin position="1"/>
        <end position="139"/>
    </location>
</feature>
<accession>A0ABM8BCZ7</accession>
<name>A0ABM8BCZ7_9BIFI</name>
<dbReference type="PROSITE" id="PS50995">
    <property type="entry name" value="HTH_MARR_2"/>
    <property type="match status" value="1"/>
</dbReference>
<keyword evidence="3" id="KW-1185">Reference proteome</keyword>
<dbReference type="InterPro" id="IPR036390">
    <property type="entry name" value="WH_DNA-bd_sf"/>
</dbReference>
<dbReference type="RefSeq" id="WP_317642280.1">
    <property type="nucleotide sequence ID" value="NZ_AP026800.1"/>
</dbReference>
<dbReference type="InterPro" id="IPR039422">
    <property type="entry name" value="MarR/SlyA-like"/>
</dbReference>
<dbReference type="SMART" id="SM00347">
    <property type="entry name" value="HTH_MARR"/>
    <property type="match status" value="1"/>
</dbReference>
<evidence type="ECO:0000313" key="2">
    <source>
        <dbReference type="EMBL" id="BDR54767.1"/>
    </source>
</evidence>
<dbReference type="Pfam" id="PF12802">
    <property type="entry name" value="MarR_2"/>
    <property type="match status" value="1"/>
</dbReference>
<organism evidence="2 3">
    <name type="scientific">Bombiscardovia apis</name>
    <dbReference type="NCBI Taxonomy" id="2932182"/>
    <lineage>
        <taxon>Bacteria</taxon>
        <taxon>Bacillati</taxon>
        <taxon>Actinomycetota</taxon>
        <taxon>Actinomycetes</taxon>
        <taxon>Bifidobacteriales</taxon>
        <taxon>Bifidobacteriaceae</taxon>
        <taxon>Bombiscardovia</taxon>
    </lineage>
</organism>
<dbReference type="InterPro" id="IPR036388">
    <property type="entry name" value="WH-like_DNA-bd_sf"/>
</dbReference>
<evidence type="ECO:0000313" key="3">
    <source>
        <dbReference type="Proteomes" id="UP001321748"/>
    </source>
</evidence>